<dbReference type="SUPFAM" id="SSF50685">
    <property type="entry name" value="Barwin-like endoglucanases"/>
    <property type="match status" value="1"/>
</dbReference>
<evidence type="ECO:0000256" key="3">
    <source>
        <dbReference type="SAM" id="SignalP"/>
    </source>
</evidence>
<evidence type="ECO:0000256" key="2">
    <source>
        <dbReference type="SAM" id="MobiDB-lite"/>
    </source>
</evidence>
<dbReference type="Proteomes" id="UP000094236">
    <property type="component" value="Unassembled WGS sequence"/>
</dbReference>
<dbReference type="PANTHER" id="PTHR31836:SF28">
    <property type="entry name" value="SRCR DOMAIN-CONTAINING PROTEIN-RELATED"/>
    <property type="match status" value="1"/>
</dbReference>
<evidence type="ECO:0000313" key="5">
    <source>
        <dbReference type="EMBL" id="ODV98073.1"/>
    </source>
</evidence>
<dbReference type="EMBL" id="KV454011">
    <property type="protein sequence ID" value="ODV98073.1"/>
    <property type="molecule type" value="Genomic_DNA"/>
</dbReference>
<dbReference type="InterPro" id="IPR009009">
    <property type="entry name" value="RlpA-like_DPBB"/>
</dbReference>
<dbReference type="CDD" id="cd22191">
    <property type="entry name" value="DPBB_RlpA_EXP_N-like"/>
    <property type="match status" value="1"/>
</dbReference>
<dbReference type="InterPro" id="IPR036908">
    <property type="entry name" value="RlpA-like_sf"/>
</dbReference>
<dbReference type="InterPro" id="IPR051477">
    <property type="entry name" value="Expansin_CellWall"/>
</dbReference>
<dbReference type="AlphaFoldDB" id="A0A1E4U235"/>
<feature type="chain" id="PRO_5009163437" description="RlpA-like protein double-psi beta-barrel domain-containing protein" evidence="3">
    <location>
        <begin position="17"/>
        <end position="190"/>
    </location>
</feature>
<organism evidence="5 6">
    <name type="scientific">Pachysolen tannophilus NRRL Y-2460</name>
    <dbReference type="NCBI Taxonomy" id="669874"/>
    <lineage>
        <taxon>Eukaryota</taxon>
        <taxon>Fungi</taxon>
        <taxon>Dikarya</taxon>
        <taxon>Ascomycota</taxon>
        <taxon>Saccharomycotina</taxon>
        <taxon>Pichiomycetes</taxon>
        <taxon>Pachysolenaceae</taxon>
        <taxon>Pachysolen</taxon>
    </lineage>
</organism>
<name>A0A1E4U235_PACTA</name>
<feature type="domain" description="RlpA-like protein double-psi beta-barrel" evidence="4">
    <location>
        <begin position="118"/>
        <end position="186"/>
    </location>
</feature>
<proteinExistence type="predicted"/>
<accession>A0A1E4U235</accession>
<evidence type="ECO:0000256" key="1">
    <source>
        <dbReference type="ARBA" id="ARBA00022729"/>
    </source>
</evidence>
<feature type="signal peptide" evidence="3">
    <location>
        <begin position="1"/>
        <end position="16"/>
    </location>
</feature>
<keyword evidence="6" id="KW-1185">Reference proteome</keyword>
<dbReference type="PANTHER" id="PTHR31836">
    <property type="match status" value="1"/>
</dbReference>
<gene>
    <name evidence="5" type="ORF">PACTADRAFT_47894</name>
</gene>
<dbReference type="OrthoDB" id="623670at2759"/>
<dbReference type="Gene3D" id="2.40.40.10">
    <property type="entry name" value="RlpA-like domain"/>
    <property type="match status" value="1"/>
</dbReference>
<dbReference type="Pfam" id="PF03330">
    <property type="entry name" value="DPBB_1"/>
    <property type="match status" value="1"/>
</dbReference>
<dbReference type="STRING" id="669874.A0A1E4U235"/>
<feature type="region of interest" description="Disordered" evidence="2">
    <location>
        <begin position="70"/>
        <end position="89"/>
    </location>
</feature>
<evidence type="ECO:0000259" key="4">
    <source>
        <dbReference type="Pfam" id="PF03330"/>
    </source>
</evidence>
<sequence length="190" mass="19644">MKAFTYLPFLTAISLAFPISSVEEYFESEFEGSLTADDNYGSYTPVTSAFASAASSAVATPASSYNTLTTSTGSATSTSSSSSSTASGTYTGRGTYYTPSDDACGTSSTSSDLVVAIAQTLYDGLGTNGEEVSTGCGKSITASYQGKSVTVKVVDACESCTNNDLDFSPAAFKQLADLDIGEITINWSWD</sequence>
<protein>
    <recommendedName>
        <fullName evidence="4">RlpA-like protein double-psi beta-barrel domain-containing protein</fullName>
    </recommendedName>
</protein>
<evidence type="ECO:0000313" key="6">
    <source>
        <dbReference type="Proteomes" id="UP000094236"/>
    </source>
</evidence>
<reference evidence="6" key="1">
    <citation type="submission" date="2016-05" db="EMBL/GenBank/DDBJ databases">
        <title>Comparative genomics of biotechnologically important yeasts.</title>
        <authorList>
            <consortium name="DOE Joint Genome Institute"/>
            <person name="Riley R."/>
            <person name="Haridas S."/>
            <person name="Wolfe K.H."/>
            <person name="Lopes M.R."/>
            <person name="Hittinger C.T."/>
            <person name="Goker M."/>
            <person name="Salamov A."/>
            <person name="Wisecaver J."/>
            <person name="Long T.M."/>
            <person name="Aerts A.L."/>
            <person name="Barry K."/>
            <person name="Choi C."/>
            <person name="Clum A."/>
            <person name="Coughlan A.Y."/>
            <person name="Deshpande S."/>
            <person name="Douglass A.P."/>
            <person name="Hanson S.J."/>
            <person name="Klenk H.-P."/>
            <person name="Labutti K."/>
            <person name="Lapidus A."/>
            <person name="Lindquist E."/>
            <person name="Lipzen A."/>
            <person name="Meier-Kolthoff J.P."/>
            <person name="Ohm R.A."/>
            <person name="Otillar R.P."/>
            <person name="Pangilinan J."/>
            <person name="Peng Y."/>
            <person name="Rokas A."/>
            <person name="Rosa C.A."/>
            <person name="Scheuner C."/>
            <person name="Sibirny A.A."/>
            <person name="Slot J.C."/>
            <person name="Stielow J.B."/>
            <person name="Sun H."/>
            <person name="Kurtzman C.P."/>
            <person name="Blackwell M."/>
            <person name="Grigoriev I.V."/>
            <person name="Jeffries T.W."/>
        </authorList>
    </citation>
    <scope>NUCLEOTIDE SEQUENCE [LARGE SCALE GENOMIC DNA]</scope>
    <source>
        <strain evidence="6">NRRL Y-2460</strain>
    </source>
</reference>
<keyword evidence="1 3" id="KW-0732">Signal</keyword>